<proteinExistence type="predicted"/>
<dbReference type="RefSeq" id="XP_075095312.1">
    <property type="nucleotide sequence ID" value="XM_075239211.1"/>
</dbReference>
<name>A0AC58TDM3_TOBAC</name>
<keyword evidence="1" id="KW-1185">Reference proteome</keyword>
<dbReference type="Proteomes" id="UP000790787">
    <property type="component" value="Chromosome 19"/>
</dbReference>
<gene>
    <name evidence="2" type="primary">LOC142173589</name>
</gene>
<evidence type="ECO:0000313" key="1">
    <source>
        <dbReference type="Proteomes" id="UP000790787"/>
    </source>
</evidence>
<protein>
    <submittedName>
        <fullName evidence="2">Uncharacterized protein LOC142173589</fullName>
    </submittedName>
</protein>
<organism evidence="1 2">
    <name type="scientific">Nicotiana tabacum</name>
    <name type="common">Common tobacco</name>
    <dbReference type="NCBI Taxonomy" id="4097"/>
    <lineage>
        <taxon>Eukaryota</taxon>
        <taxon>Viridiplantae</taxon>
        <taxon>Streptophyta</taxon>
        <taxon>Embryophyta</taxon>
        <taxon>Tracheophyta</taxon>
        <taxon>Spermatophyta</taxon>
        <taxon>Magnoliopsida</taxon>
        <taxon>eudicotyledons</taxon>
        <taxon>Gunneridae</taxon>
        <taxon>Pentapetalae</taxon>
        <taxon>asterids</taxon>
        <taxon>lamiids</taxon>
        <taxon>Solanales</taxon>
        <taxon>Solanaceae</taxon>
        <taxon>Nicotianoideae</taxon>
        <taxon>Nicotianeae</taxon>
        <taxon>Nicotiana</taxon>
    </lineage>
</organism>
<sequence>MISNIAESVNTANKDARELSVTALLEFTRALIERRHNTNMMNATGSFTFLGKKCHKMLEDNEVLSQGMRVRSSTEYVHTVTDGCKRFIVCLRKMNCACGRFQLDELPCGHALTIL</sequence>
<reference evidence="1" key="1">
    <citation type="journal article" date="2014" name="Nat. Commun.">
        <title>The tobacco genome sequence and its comparison with those of tomato and potato.</title>
        <authorList>
            <person name="Sierro N."/>
            <person name="Battey J.N."/>
            <person name="Ouadi S."/>
            <person name="Bakaher N."/>
            <person name="Bovet L."/>
            <person name="Willig A."/>
            <person name="Goepfert S."/>
            <person name="Peitsch M.C."/>
            <person name="Ivanov N.V."/>
        </authorList>
    </citation>
    <scope>NUCLEOTIDE SEQUENCE [LARGE SCALE GENOMIC DNA]</scope>
</reference>
<evidence type="ECO:0000313" key="2">
    <source>
        <dbReference type="RefSeq" id="XP_075095312.1"/>
    </source>
</evidence>
<reference evidence="2" key="2">
    <citation type="submission" date="2025-08" db="UniProtKB">
        <authorList>
            <consortium name="RefSeq"/>
        </authorList>
    </citation>
    <scope>IDENTIFICATION</scope>
    <source>
        <tissue evidence="2">Leaf</tissue>
    </source>
</reference>
<accession>A0AC58TDM3</accession>